<dbReference type="InParanoid" id="A0A078B882"/>
<evidence type="ECO:0000313" key="2">
    <source>
        <dbReference type="Proteomes" id="UP000039865"/>
    </source>
</evidence>
<name>A0A078B882_STYLE</name>
<evidence type="ECO:0000313" key="1">
    <source>
        <dbReference type="EMBL" id="CDW90391.1"/>
    </source>
</evidence>
<dbReference type="AlphaFoldDB" id="A0A078B882"/>
<reference evidence="1 2" key="1">
    <citation type="submission" date="2014-06" db="EMBL/GenBank/DDBJ databases">
        <authorList>
            <person name="Swart Estienne"/>
        </authorList>
    </citation>
    <scope>NUCLEOTIDE SEQUENCE [LARGE SCALE GENOMIC DNA]</scope>
    <source>
        <strain evidence="1 2">130c</strain>
    </source>
</reference>
<gene>
    <name evidence="1" type="primary">Contig19367.g20529</name>
    <name evidence="1" type="ORF">STYLEM_19534</name>
</gene>
<organism evidence="1 2">
    <name type="scientific">Stylonychia lemnae</name>
    <name type="common">Ciliate</name>
    <dbReference type="NCBI Taxonomy" id="5949"/>
    <lineage>
        <taxon>Eukaryota</taxon>
        <taxon>Sar</taxon>
        <taxon>Alveolata</taxon>
        <taxon>Ciliophora</taxon>
        <taxon>Intramacronucleata</taxon>
        <taxon>Spirotrichea</taxon>
        <taxon>Stichotrichia</taxon>
        <taxon>Sporadotrichida</taxon>
        <taxon>Oxytrichidae</taxon>
        <taxon>Stylonychinae</taxon>
        <taxon>Stylonychia</taxon>
    </lineage>
</organism>
<accession>A0A078B882</accession>
<dbReference type="EMBL" id="CCKQ01018427">
    <property type="protein sequence ID" value="CDW90391.1"/>
    <property type="molecule type" value="Genomic_DNA"/>
</dbReference>
<keyword evidence="2" id="KW-1185">Reference proteome</keyword>
<sequence>MDVKDIPLDKCPSGRFLGETVQTDNFGLQFNYKCPKTLNTTLWLQLKTKPNLKCANDTDIMKALDVLEINLLTSNQFVDVNERERNPVKSIIKNFYSTSKSELSQTFSLKLGQNFLIKNTSPLSNQIYSENITYYSIRADETNLGDYKKYQTTFRYFILLDDNILTTSIEVYTISDALSSTGGILGIVSLIDKILLYRLGNVLQNIWLLQEKRVKESYKQKNETFQESLGNA</sequence>
<protein>
    <submittedName>
        <fullName evidence="1">Uncharacterized protein</fullName>
    </submittedName>
</protein>
<proteinExistence type="predicted"/>
<dbReference type="OrthoDB" id="298603at2759"/>
<dbReference type="Proteomes" id="UP000039865">
    <property type="component" value="Unassembled WGS sequence"/>
</dbReference>